<evidence type="ECO:0000256" key="2">
    <source>
        <dbReference type="ARBA" id="ARBA00023125"/>
    </source>
</evidence>
<accession>A0A837D656</accession>
<dbReference type="SUPFAM" id="SSF48498">
    <property type="entry name" value="Tetracyclin repressor-like, C-terminal domain"/>
    <property type="match status" value="1"/>
</dbReference>
<keyword evidence="3" id="KW-0804">Transcription</keyword>
<comment type="caution">
    <text evidence="6">The sequence shown here is derived from an EMBL/GenBank/DDBJ whole genome shotgun (WGS) entry which is preliminary data.</text>
</comment>
<dbReference type="GO" id="GO:0003677">
    <property type="term" value="F:DNA binding"/>
    <property type="evidence" value="ECO:0007669"/>
    <property type="project" value="UniProtKB-UniRule"/>
</dbReference>
<dbReference type="OrthoDB" id="6929199at2"/>
<dbReference type="Pfam" id="PF17940">
    <property type="entry name" value="TetR_C_31"/>
    <property type="match status" value="1"/>
</dbReference>
<dbReference type="Proteomes" id="UP000030848">
    <property type="component" value="Unassembled WGS sequence"/>
</dbReference>
<evidence type="ECO:0000313" key="6">
    <source>
        <dbReference type="EMBL" id="KHF43137.1"/>
    </source>
</evidence>
<proteinExistence type="predicted"/>
<dbReference type="PANTHER" id="PTHR47506">
    <property type="entry name" value="TRANSCRIPTIONAL REGULATORY PROTEIN"/>
    <property type="match status" value="1"/>
</dbReference>
<protein>
    <submittedName>
        <fullName evidence="6">TetR family transcriptional regulator</fullName>
    </submittedName>
</protein>
<dbReference type="AlphaFoldDB" id="A0A837D656"/>
<organism evidence="6 7">
    <name type="scientific">Saccharomonospora viridis</name>
    <dbReference type="NCBI Taxonomy" id="1852"/>
    <lineage>
        <taxon>Bacteria</taxon>
        <taxon>Bacillati</taxon>
        <taxon>Actinomycetota</taxon>
        <taxon>Actinomycetes</taxon>
        <taxon>Pseudonocardiales</taxon>
        <taxon>Pseudonocardiaceae</taxon>
        <taxon>Saccharomonospora</taxon>
    </lineage>
</organism>
<dbReference type="InterPro" id="IPR009057">
    <property type="entry name" value="Homeodomain-like_sf"/>
</dbReference>
<keyword evidence="1" id="KW-0805">Transcription regulation</keyword>
<dbReference type="RefSeq" id="WP_015786237.1">
    <property type="nucleotide sequence ID" value="NZ_CALJZO010000119.1"/>
</dbReference>
<dbReference type="InterPro" id="IPR001647">
    <property type="entry name" value="HTH_TetR"/>
</dbReference>
<evidence type="ECO:0000313" key="7">
    <source>
        <dbReference type="Proteomes" id="UP000030848"/>
    </source>
</evidence>
<keyword evidence="2 4" id="KW-0238">DNA-binding</keyword>
<evidence type="ECO:0000256" key="1">
    <source>
        <dbReference type="ARBA" id="ARBA00023015"/>
    </source>
</evidence>
<dbReference type="PROSITE" id="PS50977">
    <property type="entry name" value="HTH_TETR_2"/>
    <property type="match status" value="1"/>
</dbReference>
<dbReference type="InterPro" id="IPR041583">
    <property type="entry name" value="TetR_C_31"/>
</dbReference>
<dbReference type="PANTHER" id="PTHR47506:SF6">
    <property type="entry name" value="HTH-TYPE TRANSCRIPTIONAL REPRESSOR NEMR"/>
    <property type="match status" value="1"/>
</dbReference>
<feature type="domain" description="HTH tetR-type" evidence="5">
    <location>
        <begin position="8"/>
        <end position="68"/>
    </location>
</feature>
<evidence type="ECO:0000256" key="3">
    <source>
        <dbReference type="ARBA" id="ARBA00023163"/>
    </source>
</evidence>
<evidence type="ECO:0000256" key="4">
    <source>
        <dbReference type="PROSITE-ProRule" id="PRU00335"/>
    </source>
</evidence>
<dbReference type="Pfam" id="PF00440">
    <property type="entry name" value="TetR_N"/>
    <property type="match status" value="1"/>
</dbReference>
<feature type="DNA-binding region" description="H-T-H motif" evidence="4">
    <location>
        <begin position="31"/>
        <end position="50"/>
    </location>
</feature>
<dbReference type="EMBL" id="JRZE01000006">
    <property type="protein sequence ID" value="KHF43137.1"/>
    <property type="molecule type" value="Genomic_DNA"/>
</dbReference>
<reference evidence="6 7" key="1">
    <citation type="submission" date="2014-10" db="EMBL/GenBank/DDBJ databases">
        <title>Genome sequence of Micropolyspora internatus JCM3315.</title>
        <authorList>
            <person name="Shin S.-K."/>
            <person name="Yi H."/>
        </authorList>
    </citation>
    <scope>NUCLEOTIDE SEQUENCE [LARGE SCALE GENOMIC DNA]</scope>
    <source>
        <strain evidence="6 7">JCM 3315</strain>
    </source>
</reference>
<gene>
    <name evidence="6" type="ORF">MINT15_33390</name>
</gene>
<evidence type="ECO:0000259" key="5">
    <source>
        <dbReference type="PROSITE" id="PS50977"/>
    </source>
</evidence>
<dbReference type="OMA" id="SMTYHFD"/>
<sequence length="197" mass="22262">MATGRTDPQRRERILAATLDLIAEEGLARVSHRRIAARAGVPLGSMTYHFKGIEALVREAFRRFTDHIVAVFDAHLSTATDQDEARAAVVDLVHALSEGSQRDLVLTQELYTLAARRPEYRQLTHEWMRRSRAHLEKHFDPDTARQLDALIEGLTLHRALARRPHDRALTLEAVTRITTNRQASESRPEPGPVAKAR</sequence>
<dbReference type="Gene3D" id="1.10.357.10">
    <property type="entry name" value="Tetracycline Repressor, domain 2"/>
    <property type="match status" value="1"/>
</dbReference>
<dbReference type="InterPro" id="IPR036271">
    <property type="entry name" value="Tet_transcr_reg_TetR-rel_C_sf"/>
</dbReference>
<dbReference type="PRINTS" id="PR00455">
    <property type="entry name" value="HTHTETR"/>
</dbReference>
<name>A0A837D656_9PSEU</name>
<dbReference type="SUPFAM" id="SSF46689">
    <property type="entry name" value="Homeodomain-like"/>
    <property type="match status" value="1"/>
</dbReference>